<reference evidence="2 3" key="1">
    <citation type="submission" date="2023-01" db="EMBL/GenBank/DDBJ databases">
        <title>Pseudomonas SA3-5T sp. nov., isolated from tidal flat sediment.</title>
        <authorList>
            <person name="Kim H.S."/>
            <person name="Kim J.-S."/>
            <person name="Suh M.K."/>
            <person name="Eom M.K."/>
            <person name="Lee J.-S."/>
        </authorList>
    </citation>
    <scope>NUCLEOTIDE SEQUENCE [LARGE SCALE GENOMIC DNA]</scope>
    <source>
        <strain evidence="2 3">SA3-5</strain>
    </source>
</reference>
<evidence type="ECO:0008006" key="4">
    <source>
        <dbReference type="Google" id="ProtNLM"/>
    </source>
</evidence>
<keyword evidence="3" id="KW-1185">Reference proteome</keyword>
<dbReference type="RefSeq" id="WP_271347434.1">
    <property type="nucleotide sequence ID" value="NZ_JAQJZJ010000003.1"/>
</dbReference>
<evidence type="ECO:0000313" key="3">
    <source>
        <dbReference type="Proteomes" id="UP001212042"/>
    </source>
</evidence>
<organism evidence="2 3">
    <name type="scientific">Pseudomonas aestuarii</name>
    <dbReference type="NCBI Taxonomy" id="3018340"/>
    <lineage>
        <taxon>Bacteria</taxon>
        <taxon>Pseudomonadati</taxon>
        <taxon>Pseudomonadota</taxon>
        <taxon>Gammaproteobacteria</taxon>
        <taxon>Pseudomonadales</taxon>
        <taxon>Pseudomonadaceae</taxon>
        <taxon>Pseudomonas</taxon>
    </lineage>
</organism>
<comment type="caution">
    <text evidence="2">The sequence shown here is derived from an EMBL/GenBank/DDBJ whole genome shotgun (WGS) entry which is preliminary data.</text>
</comment>
<name>A0ABT4XEC2_9PSED</name>
<gene>
    <name evidence="2" type="ORF">PH586_09090</name>
</gene>
<evidence type="ECO:0000256" key="1">
    <source>
        <dbReference type="SAM" id="Phobius"/>
    </source>
</evidence>
<protein>
    <recommendedName>
        <fullName evidence="4">Cation transporter</fullName>
    </recommendedName>
</protein>
<dbReference type="Proteomes" id="UP001212042">
    <property type="component" value="Unassembled WGS sequence"/>
</dbReference>
<keyword evidence="1" id="KW-1133">Transmembrane helix</keyword>
<proteinExistence type="predicted"/>
<sequence length="45" mass="4734">MQTHDHDHETSGLEFALTLIGSALALVALVAIASQVPDLLLTLAH</sequence>
<accession>A0ABT4XEC2</accession>
<keyword evidence="1" id="KW-0472">Membrane</keyword>
<keyword evidence="1" id="KW-0812">Transmembrane</keyword>
<dbReference type="EMBL" id="JAQJZJ010000003">
    <property type="protein sequence ID" value="MDA7086532.1"/>
    <property type="molecule type" value="Genomic_DNA"/>
</dbReference>
<feature type="transmembrane region" description="Helical" evidence="1">
    <location>
        <begin position="12"/>
        <end position="33"/>
    </location>
</feature>
<evidence type="ECO:0000313" key="2">
    <source>
        <dbReference type="EMBL" id="MDA7086532.1"/>
    </source>
</evidence>